<comment type="similarity">
    <text evidence="1">Belongs to the nitroreductase family.</text>
</comment>
<dbReference type="InterPro" id="IPR000415">
    <property type="entry name" value="Nitroreductase-like"/>
</dbReference>
<evidence type="ECO:0000313" key="4">
    <source>
        <dbReference type="EMBL" id="EPF29147.1"/>
    </source>
</evidence>
<name>A0AA87NMA9_TREMD</name>
<dbReference type="CDD" id="cd02062">
    <property type="entry name" value="Nitro_FMN_reductase"/>
    <property type="match status" value="1"/>
</dbReference>
<dbReference type="RefSeq" id="WP_016522891.1">
    <property type="nucleotide sequence ID" value="NZ_KE332517.1"/>
</dbReference>
<dbReference type="EMBL" id="ATFE01000006">
    <property type="protein sequence ID" value="EPF29147.1"/>
    <property type="molecule type" value="Genomic_DNA"/>
</dbReference>
<comment type="caution">
    <text evidence="4">The sequence shown here is derived from an EMBL/GenBank/DDBJ whole genome shotgun (WGS) entry which is preliminary data.</text>
</comment>
<reference evidence="4 5" key="1">
    <citation type="submission" date="2013-04" db="EMBL/GenBank/DDBJ databases">
        <title>The Genome Sequence of Treponema medium ATCC 700293.</title>
        <authorList>
            <consortium name="The Broad Institute Genomics Platform"/>
            <person name="Earl A."/>
            <person name="Ward D."/>
            <person name="Feldgarden M."/>
            <person name="Gevers D."/>
            <person name="Leonetti C."/>
            <person name="Blanton J.M."/>
            <person name="Dewhirst F.E."/>
            <person name="Izard J."/>
            <person name="Walker B."/>
            <person name="Young S."/>
            <person name="Zeng Q."/>
            <person name="Gargeya S."/>
            <person name="Fitzgerald M."/>
            <person name="Haas B."/>
            <person name="Abouelleil A."/>
            <person name="Allen A.W."/>
            <person name="Alvarado L."/>
            <person name="Arachchi H.M."/>
            <person name="Berlin A.M."/>
            <person name="Chapman S.B."/>
            <person name="Gainer-Dewar J."/>
            <person name="Goldberg J."/>
            <person name="Griggs A."/>
            <person name="Gujja S."/>
            <person name="Hansen M."/>
            <person name="Howarth C."/>
            <person name="Imamovic A."/>
            <person name="Ireland A."/>
            <person name="Larimer J."/>
            <person name="McCowan C."/>
            <person name="Murphy C."/>
            <person name="Pearson M."/>
            <person name="Poon T.W."/>
            <person name="Priest M."/>
            <person name="Roberts A."/>
            <person name="Saif S."/>
            <person name="Shea T."/>
            <person name="Sisk P."/>
            <person name="Sykes S."/>
            <person name="Wortman J."/>
            <person name="Nusbaum C."/>
            <person name="Birren B."/>
        </authorList>
    </citation>
    <scope>NUCLEOTIDE SEQUENCE [LARGE SCALE GENOMIC DNA]</scope>
    <source>
        <strain evidence="4 5">ATCC 700293</strain>
    </source>
</reference>
<evidence type="ECO:0000256" key="1">
    <source>
        <dbReference type="ARBA" id="ARBA00007118"/>
    </source>
</evidence>
<protein>
    <recommendedName>
        <fullName evidence="3">Nitroreductase domain-containing protein</fullName>
    </recommendedName>
</protein>
<dbReference type="InterPro" id="IPR029479">
    <property type="entry name" value="Nitroreductase"/>
</dbReference>
<dbReference type="AlphaFoldDB" id="A0AA87NMA9"/>
<accession>A0AA87NMA9</accession>
<feature type="domain" description="Nitroreductase" evidence="3">
    <location>
        <begin position="8"/>
        <end position="156"/>
    </location>
</feature>
<evidence type="ECO:0000256" key="2">
    <source>
        <dbReference type="ARBA" id="ARBA00023002"/>
    </source>
</evidence>
<dbReference type="Pfam" id="PF00881">
    <property type="entry name" value="Nitroreductase"/>
    <property type="match status" value="1"/>
</dbReference>
<evidence type="ECO:0000313" key="5">
    <source>
        <dbReference type="Proteomes" id="UP000014634"/>
    </source>
</evidence>
<sequence>MDLQTCMEQRRSVRKYTNQPVSHELVREIIQAATLAPSWKNSQVSRYYVAEGNAEKELAKCLADFNQRNVQNAPVLIVSTVVNKRSGFTRDGEYETHLKDGFQYYDHGMQAMNLCLKAHELGLATLIMGIYDEAAIRKFFNIDENQIIVAVIAVGYAAEEPPMPKRKTVDDITVFKE</sequence>
<dbReference type="Proteomes" id="UP000014634">
    <property type="component" value="Unassembled WGS sequence"/>
</dbReference>
<gene>
    <name evidence="4" type="ORF">HMPREF9195_00928</name>
</gene>
<dbReference type="GO" id="GO:0016491">
    <property type="term" value="F:oxidoreductase activity"/>
    <property type="evidence" value="ECO:0007669"/>
    <property type="project" value="UniProtKB-KW"/>
</dbReference>
<dbReference type="PANTHER" id="PTHR43673:SF10">
    <property type="entry name" value="NADH DEHYDROGENASE_NAD(P)H NITROREDUCTASE XCC3605-RELATED"/>
    <property type="match status" value="1"/>
</dbReference>
<dbReference type="Gene3D" id="3.40.109.10">
    <property type="entry name" value="NADH Oxidase"/>
    <property type="match status" value="1"/>
</dbReference>
<organism evidence="4 5">
    <name type="scientific">Treponema medium ATCC 700293</name>
    <dbReference type="NCBI Taxonomy" id="1125700"/>
    <lineage>
        <taxon>Bacteria</taxon>
        <taxon>Pseudomonadati</taxon>
        <taxon>Spirochaetota</taxon>
        <taxon>Spirochaetia</taxon>
        <taxon>Spirochaetales</taxon>
        <taxon>Treponemataceae</taxon>
        <taxon>Treponema</taxon>
    </lineage>
</organism>
<dbReference type="SUPFAM" id="SSF55469">
    <property type="entry name" value="FMN-dependent nitroreductase-like"/>
    <property type="match status" value="1"/>
</dbReference>
<dbReference type="PANTHER" id="PTHR43673">
    <property type="entry name" value="NAD(P)H NITROREDUCTASE YDGI-RELATED"/>
    <property type="match status" value="1"/>
</dbReference>
<proteinExistence type="inferred from homology"/>
<evidence type="ECO:0000259" key="3">
    <source>
        <dbReference type="Pfam" id="PF00881"/>
    </source>
</evidence>
<keyword evidence="2" id="KW-0560">Oxidoreductase</keyword>